<dbReference type="InterPro" id="IPR005358">
    <property type="entry name" value="Puta_zinc/iron-chelating_dom"/>
</dbReference>
<accession>A0A8U0A4U8</accession>
<gene>
    <name evidence="2" type="ORF">MW046_10590</name>
</gene>
<evidence type="ECO:0000313" key="2">
    <source>
        <dbReference type="EMBL" id="UPM44112.1"/>
    </source>
</evidence>
<evidence type="ECO:0000256" key="1">
    <source>
        <dbReference type="SAM" id="MobiDB-lite"/>
    </source>
</evidence>
<dbReference type="GeneID" id="71928499"/>
<feature type="compositionally biased region" description="Basic and acidic residues" evidence="1">
    <location>
        <begin position="216"/>
        <end position="232"/>
    </location>
</feature>
<sequence>MADSDSTDADGPPDLERELERARTLDTEALADAIESIGFACTRCGECCTAHGAGDDHEEHTATVFPDEVRELQNATDGGWRDVARPIPYGLTDGPDGPEGETFEWALQTDGCGDCAFYAEDENGTGACTVHADRPLICQTYPFSLALGGTNQPMGEPVEQEELVRAHDCEGLGREISREDAKALAATLKRRAIREIEETIAVSESYEPTAPGRGEIVVHDSEGAKHPDGTRL</sequence>
<reference evidence="2" key="1">
    <citation type="submission" date="2022-04" db="EMBL/GenBank/DDBJ databases">
        <title>Halocatena sp. nov., isolated from a salt lake.</title>
        <authorList>
            <person name="Cui H.-L."/>
        </authorList>
    </citation>
    <scope>NUCLEOTIDE SEQUENCE</scope>
    <source>
        <strain evidence="2">AD-1</strain>
    </source>
</reference>
<feature type="region of interest" description="Disordered" evidence="1">
    <location>
        <begin position="1"/>
        <end position="20"/>
    </location>
</feature>
<dbReference type="PANTHER" id="PTHR35866">
    <property type="entry name" value="PUTATIVE-RELATED"/>
    <property type="match status" value="1"/>
</dbReference>
<dbReference type="PANTHER" id="PTHR35866:SF2">
    <property type="entry name" value="YKGJ FAMILY CYSTEINE CLUSTER PROTEIN"/>
    <property type="match status" value="1"/>
</dbReference>
<name>A0A8U0A4U8_9EURY</name>
<evidence type="ECO:0000313" key="3">
    <source>
        <dbReference type="Proteomes" id="UP000831768"/>
    </source>
</evidence>
<dbReference type="RefSeq" id="WP_247994767.1">
    <property type="nucleotide sequence ID" value="NZ_CP096019.1"/>
</dbReference>
<feature type="compositionally biased region" description="Acidic residues" evidence="1">
    <location>
        <begin position="1"/>
        <end position="13"/>
    </location>
</feature>
<proteinExistence type="predicted"/>
<feature type="region of interest" description="Disordered" evidence="1">
    <location>
        <begin position="206"/>
        <end position="232"/>
    </location>
</feature>
<dbReference type="AlphaFoldDB" id="A0A8U0A4U8"/>
<feature type="region of interest" description="Disordered" evidence="1">
    <location>
        <begin position="78"/>
        <end position="101"/>
    </location>
</feature>
<dbReference type="EMBL" id="CP096019">
    <property type="protein sequence ID" value="UPM44112.1"/>
    <property type="molecule type" value="Genomic_DNA"/>
</dbReference>
<protein>
    <submittedName>
        <fullName evidence="2">YkgJ family cysteine cluster protein</fullName>
    </submittedName>
</protein>
<dbReference type="Pfam" id="PF03692">
    <property type="entry name" value="CxxCxxCC"/>
    <property type="match status" value="1"/>
</dbReference>
<dbReference type="KEGG" id="haad:MW046_10590"/>
<keyword evidence="3" id="KW-1185">Reference proteome</keyword>
<organism evidence="2 3">
    <name type="scientific">Halocatena salina</name>
    <dbReference type="NCBI Taxonomy" id="2934340"/>
    <lineage>
        <taxon>Archaea</taxon>
        <taxon>Methanobacteriati</taxon>
        <taxon>Methanobacteriota</taxon>
        <taxon>Stenosarchaea group</taxon>
        <taxon>Halobacteria</taxon>
        <taxon>Halobacteriales</taxon>
        <taxon>Natronomonadaceae</taxon>
        <taxon>Halocatena</taxon>
    </lineage>
</organism>
<dbReference type="Proteomes" id="UP000831768">
    <property type="component" value="Chromosome"/>
</dbReference>